<keyword evidence="2" id="KW-1185">Reference proteome</keyword>
<proteinExistence type="predicted"/>
<dbReference type="EMBL" id="JAHWGI010000166">
    <property type="protein sequence ID" value="KAK3910487.1"/>
    <property type="molecule type" value="Genomic_DNA"/>
</dbReference>
<reference evidence="1" key="2">
    <citation type="journal article" date="2023" name="BMC Genomics">
        <title>Pest status, molecular evolution, and epigenetic factors derived from the genome assembly of Frankliniella fusca, a thysanopteran phytovirus vector.</title>
        <authorList>
            <person name="Catto M.A."/>
            <person name="Labadie P.E."/>
            <person name="Jacobson A.L."/>
            <person name="Kennedy G.G."/>
            <person name="Srinivasan R."/>
            <person name="Hunt B.G."/>
        </authorList>
    </citation>
    <scope>NUCLEOTIDE SEQUENCE</scope>
    <source>
        <strain evidence="1">PL_HMW_Pooled</strain>
    </source>
</reference>
<name>A0AAE1GWW0_9NEOP</name>
<protein>
    <submittedName>
        <fullName evidence="1">50S ribosomal protein L17</fullName>
    </submittedName>
</protein>
<gene>
    <name evidence="1" type="ORF">KUF71_020301</name>
</gene>
<organism evidence="1 2">
    <name type="scientific">Frankliniella fusca</name>
    <dbReference type="NCBI Taxonomy" id="407009"/>
    <lineage>
        <taxon>Eukaryota</taxon>
        <taxon>Metazoa</taxon>
        <taxon>Ecdysozoa</taxon>
        <taxon>Arthropoda</taxon>
        <taxon>Hexapoda</taxon>
        <taxon>Insecta</taxon>
        <taxon>Pterygota</taxon>
        <taxon>Neoptera</taxon>
        <taxon>Paraneoptera</taxon>
        <taxon>Thysanoptera</taxon>
        <taxon>Terebrantia</taxon>
        <taxon>Thripoidea</taxon>
        <taxon>Thripidae</taxon>
        <taxon>Frankliniella</taxon>
    </lineage>
</organism>
<sequence length="104" mass="11072">MVGKGQVPEVSLKLVSCVKKNDREIRESIGNLFGDVGKCFDDAKGSVLTTLDCMLTNGVLHTQGAIAVVHRVLGCTLQKQKSEFRLCLSATTASDDTCPFAVGV</sequence>
<accession>A0AAE1GWW0</accession>
<keyword evidence="1" id="KW-0689">Ribosomal protein</keyword>
<evidence type="ECO:0000313" key="1">
    <source>
        <dbReference type="EMBL" id="KAK3910487.1"/>
    </source>
</evidence>
<reference evidence="1" key="1">
    <citation type="submission" date="2021-07" db="EMBL/GenBank/DDBJ databases">
        <authorList>
            <person name="Catto M.A."/>
            <person name="Jacobson A."/>
            <person name="Kennedy G."/>
            <person name="Labadie P."/>
            <person name="Hunt B.G."/>
            <person name="Srinivasan R."/>
        </authorList>
    </citation>
    <scope>NUCLEOTIDE SEQUENCE</scope>
    <source>
        <strain evidence="1">PL_HMW_Pooled</strain>
        <tissue evidence="1">Head</tissue>
    </source>
</reference>
<comment type="caution">
    <text evidence="1">The sequence shown here is derived from an EMBL/GenBank/DDBJ whole genome shotgun (WGS) entry which is preliminary data.</text>
</comment>
<keyword evidence="1" id="KW-0687">Ribonucleoprotein</keyword>
<dbReference type="AlphaFoldDB" id="A0AAE1GWW0"/>
<dbReference type="GO" id="GO:0005840">
    <property type="term" value="C:ribosome"/>
    <property type="evidence" value="ECO:0007669"/>
    <property type="project" value="UniProtKB-KW"/>
</dbReference>
<dbReference type="Proteomes" id="UP001219518">
    <property type="component" value="Unassembled WGS sequence"/>
</dbReference>
<evidence type="ECO:0000313" key="2">
    <source>
        <dbReference type="Proteomes" id="UP001219518"/>
    </source>
</evidence>